<gene>
    <name evidence="1" type="ORF">TRIVIDRAFT_52650</name>
</gene>
<proteinExistence type="predicted"/>
<evidence type="ECO:0008006" key="3">
    <source>
        <dbReference type="Google" id="ProtNLM"/>
    </source>
</evidence>
<dbReference type="OrthoDB" id="3830579at2759"/>
<dbReference type="OMA" id="NWESVDA"/>
<dbReference type="RefSeq" id="XP_013955631.1">
    <property type="nucleotide sequence ID" value="XM_014100156.1"/>
</dbReference>
<dbReference type="EMBL" id="ABDF02000071">
    <property type="protein sequence ID" value="EHK21437.1"/>
    <property type="molecule type" value="Genomic_DNA"/>
</dbReference>
<sequence length="197" mass="21080">MDSSTKVVGELVYTSLSVPPQQYQEVYRNTLQPILLAQTGLILALGGVVTAGTDNQSATVVSLVNWESVDAHMAFISGPAAIPFFGASKPLMSAMPSVEHYGISVLKTPAVESRHTLLLKATDDSDKELLAKIHEKHTAAEGADMAAISDCVEDASLRILILFSNSDKFEAAADVSSDGKNIKSLTIEWYSRVVKNA</sequence>
<organism evidence="1 2">
    <name type="scientific">Hypocrea virens (strain Gv29-8 / FGSC 10586)</name>
    <name type="common">Gliocladium virens</name>
    <name type="synonym">Trichoderma virens</name>
    <dbReference type="NCBI Taxonomy" id="413071"/>
    <lineage>
        <taxon>Eukaryota</taxon>
        <taxon>Fungi</taxon>
        <taxon>Dikarya</taxon>
        <taxon>Ascomycota</taxon>
        <taxon>Pezizomycotina</taxon>
        <taxon>Sordariomycetes</taxon>
        <taxon>Hypocreomycetidae</taxon>
        <taxon>Hypocreales</taxon>
        <taxon>Hypocreaceae</taxon>
        <taxon>Trichoderma</taxon>
    </lineage>
</organism>
<evidence type="ECO:0000313" key="1">
    <source>
        <dbReference type="EMBL" id="EHK21437.1"/>
    </source>
</evidence>
<dbReference type="VEuPathDB" id="FungiDB:TRIVIDRAFT_52650"/>
<dbReference type="eggNOG" id="ENOG502T5Y2">
    <property type="taxonomic scope" value="Eukaryota"/>
</dbReference>
<protein>
    <recommendedName>
        <fullName evidence="3">ABM domain-containing protein</fullName>
    </recommendedName>
</protein>
<dbReference type="InParanoid" id="G9MVW2"/>
<comment type="caution">
    <text evidence="1">The sequence shown here is derived from an EMBL/GenBank/DDBJ whole genome shotgun (WGS) entry which is preliminary data.</text>
</comment>
<dbReference type="GeneID" id="25795220"/>
<keyword evidence="2" id="KW-1185">Reference proteome</keyword>
<accession>G9MVW2</accession>
<dbReference type="HOGENOM" id="CLU_1397240_0_0_1"/>
<evidence type="ECO:0000313" key="2">
    <source>
        <dbReference type="Proteomes" id="UP000007115"/>
    </source>
</evidence>
<dbReference type="Proteomes" id="UP000007115">
    <property type="component" value="Unassembled WGS sequence"/>
</dbReference>
<name>G9MVW2_HYPVG</name>
<dbReference type="AlphaFoldDB" id="G9MVW2"/>
<reference evidence="1 2" key="1">
    <citation type="journal article" date="2011" name="Genome Biol.">
        <title>Comparative genome sequence analysis underscores mycoparasitism as the ancestral life style of Trichoderma.</title>
        <authorList>
            <person name="Kubicek C.P."/>
            <person name="Herrera-Estrella A."/>
            <person name="Seidl-Seiboth V."/>
            <person name="Martinez D.A."/>
            <person name="Druzhinina I.S."/>
            <person name="Thon M."/>
            <person name="Zeilinger S."/>
            <person name="Casas-Flores S."/>
            <person name="Horwitz B.A."/>
            <person name="Mukherjee P.K."/>
            <person name="Mukherjee M."/>
            <person name="Kredics L."/>
            <person name="Alcaraz L.D."/>
            <person name="Aerts A."/>
            <person name="Antal Z."/>
            <person name="Atanasova L."/>
            <person name="Cervantes-Badillo M.G."/>
            <person name="Challacombe J."/>
            <person name="Chertkov O."/>
            <person name="McCluskey K."/>
            <person name="Coulpier F."/>
            <person name="Deshpande N."/>
            <person name="von Doehren H."/>
            <person name="Ebbole D.J."/>
            <person name="Esquivel-Naranjo E.U."/>
            <person name="Fekete E."/>
            <person name="Flipphi M."/>
            <person name="Glaser F."/>
            <person name="Gomez-Rodriguez E.Y."/>
            <person name="Gruber S."/>
            <person name="Han C."/>
            <person name="Henrissat B."/>
            <person name="Hermosa R."/>
            <person name="Hernandez-Onate M."/>
            <person name="Karaffa L."/>
            <person name="Kosti I."/>
            <person name="Le Crom S."/>
            <person name="Lindquist E."/>
            <person name="Lucas S."/>
            <person name="Luebeck M."/>
            <person name="Luebeck P.S."/>
            <person name="Margeot A."/>
            <person name="Metz B."/>
            <person name="Misra M."/>
            <person name="Nevalainen H."/>
            <person name="Omann M."/>
            <person name="Packer N."/>
            <person name="Perrone G."/>
            <person name="Uresti-Rivera E.E."/>
            <person name="Salamov A."/>
            <person name="Schmoll M."/>
            <person name="Seiboth B."/>
            <person name="Shapiro H."/>
            <person name="Sukno S."/>
            <person name="Tamayo-Ramos J.A."/>
            <person name="Tisch D."/>
            <person name="Wiest A."/>
            <person name="Wilkinson H.H."/>
            <person name="Zhang M."/>
            <person name="Coutinho P.M."/>
            <person name="Kenerley C.M."/>
            <person name="Monte E."/>
            <person name="Baker S.E."/>
            <person name="Grigoriev I.V."/>
        </authorList>
    </citation>
    <scope>NUCLEOTIDE SEQUENCE [LARGE SCALE GENOMIC DNA]</scope>
    <source>
        <strain evidence="2">Gv29-8 / FGSC 10586</strain>
    </source>
</reference>
<dbReference type="Gene3D" id="3.30.70.100">
    <property type="match status" value="1"/>
</dbReference>